<dbReference type="InterPro" id="IPR058781">
    <property type="entry name" value="HH_AprE-like"/>
</dbReference>
<evidence type="ECO:0000259" key="11">
    <source>
        <dbReference type="Pfam" id="PF25994"/>
    </source>
</evidence>
<keyword evidence="10" id="KW-0175">Coiled coil</keyword>
<evidence type="ECO:0000256" key="2">
    <source>
        <dbReference type="ARBA" id="ARBA00009477"/>
    </source>
</evidence>
<feature type="domain" description="AprE-like beta-barrel" evidence="12">
    <location>
        <begin position="337"/>
        <end position="426"/>
    </location>
</feature>
<comment type="similarity">
    <text evidence="2 9">Belongs to the membrane fusion protein (MFP) (TC 8.A.1) family.</text>
</comment>
<evidence type="ECO:0000256" key="10">
    <source>
        <dbReference type="SAM" id="Coils"/>
    </source>
</evidence>
<dbReference type="GO" id="GO:0015031">
    <property type="term" value="P:protein transport"/>
    <property type="evidence" value="ECO:0007669"/>
    <property type="project" value="InterPro"/>
</dbReference>
<protein>
    <recommendedName>
        <fullName evidence="9">Membrane fusion protein (MFP) family protein</fullName>
    </recommendedName>
</protein>
<evidence type="ECO:0000256" key="1">
    <source>
        <dbReference type="ARBA" id="ARBA00004377"/>
    </source>
</evidence>
<evidence type="ECO:0000256" key="8">
    <source>
        <dbReference type="ARBA" id="ARBA00023136"/>
    </source>
</evidence>
<dbReference type="PANTHER" id="PTHR30386">
    <property type="entry name" value="MEMBRANE FUSION SUBUNIT OF EMRAB-TOLC MULTIDRUG EFFLUX PUMP"/>
    <property type="match status" value="1"/>
</dbReference>
<dbReference type="NCBIfam" id="TIGR01843">
    <property type="entry name" value="type_I_hlyD"/>
    <property type="match status" value="1"/>
</dbReference>
<evidence type="ECO:0000256" key="4">
    <source>
        <dbReference type="ARBA" id="ARBA00022475"/>
    </source>
</evidence>
<feature type="transmembrane region" description="Helical" evidence="9">
    <location>
        <begin position="31"/>
        <end position="51"/>
    </location>
</feature>
<evidence type="ECO:0000256" key="9">
    <source>
        <dbReference type="RuleBase" id="RU365093"/>
    </source>
</evidence>
<evidence type="ECO:0000256" key="6">
    <source>
        <dbReference type="ARBA" id="ARBA00022692"/>
    </source>
</evidence>
<reference evidence="13" key="1">
    <citation type="submission" date="2020-01" db="EMBL/GenBank/DDBJ databases">
        <authorList>
            <person name="Rat A."/>
        </authorList>
    </citation>
    <scope>NUCLEOTIDE SEQUENCE</scope>
    <source>
        <strain evidence="13">LMG 31228</strain>
    </source>
</reference>
<keyword evidence="4 9" id="KW-1003">Cell membrane</keyword>
<dbReference type="PANTHER" id="PTHR30386:SF17">
    <property type="entry name" value="ALKALINE PROTEASE SECRETION PROTEIN APRE"/>
    <property type="match status" value="1"/>
</dbReference>
<sequence>MIPRRERLPAVELTLPAVPGPAPHPRTRGTILFGFAAIGLFFGAFGAWSALAPLSEAAIAPGMIKVEGTRRTIQHLEGGIVREILVRDGDRVRAGQVLVRLDDIRAGADFETLRSQRWSFLAQDARLTAELEDRPEPAFPPELLEAGEARATDAIAGQRAVFEARRAALVSQVAVQQARIGQQEAIISGATGQLRSQRQQLELIRREEELTRVLVQQGLQRLPTLLALQRTAASLEGQAEDLQGQLDRAAQAIAEARSTIASIIGQRRQEVAAEQRDLRTRVAEVEERLRAARDVAVRRDIAAPEDGTVLNLRLFNIGAVVRPGDPVMDLVPAQDRLVAEVNVQPNDIDVVHVGLQAEVRLPAFKQRLVPYLHGHVTFVAQDVTIDERTRASFYRAHILIDAEQLSRSEGVQLVPGMPVEAMIQIGERSFLRYITQPVRDSFTRAFREQ</sequence>
<dbReference type="Pfam" id="PF26002">
    <property type="entry name" value="Beta-barrel_AprE"/>
    <property type="match status" value="1"/>
</dbReference>
<dbReference type="Pfam" id="PF25994">
    <property type="entry name" value="HH_AprE"/>
    <property type="match status" value="1"/>
</dbReference>
<dbReference type="InterPro" id="IPR010129">
    <property type="entry name" value="T1SS_HlyD"/>
</dbReference>
<dbReference type="AlphaFoldDB" id="A0A9X9X697"/>
<keyword evidence="5 9" id="KW-0997">Cell inner membrane</keyword>
<comment type="subcellular location">
    <subcellularLocation>
        <location evidence="1 9">Cell inner membrane</location>
        <topology evidence="1 9">Single-pass membrane protein</topology>
    </subcellularLocation>
</comment>
<keyword evidence="7 9" id="KW-1133">Transmembrane helix</keyword>
<keyword evidence="8 9" id="KW-0472">Membrane</keyword>
<dbReference type="PRINTS" id="PR01490">
    <property type="entry name" value="RTXTOXIND"/>
</dbReference>
<keyword evidence="3 9" id="KW-0813">Transport</keyword>
<evidence type="ECO:0000313" key="14">
    <source>
        <dbReference type="Proteomes" id="UP001138709"/>
    </source>
</evidence>
<evidence type="ECO:0000259" key="12">
    <source>
        <dbReference type="Pfam" id="PF26002"/>
    </source>
</evidence>
<reference evidence="13" key="2">
    <citation type="journal article" date="2021" name="Syst. Appl. Microbiol.">
        <title>Roseomonas hellenica sp. nov., isolated from roots of wild-growing Alkanna tinctoria.</title>
        <authorList>
            <person name="Rat A."/>
            <person name="Naranjo H.D."/>
            <person name="Lebbe L."/>
            <person name="Cnockaert M."/>
            <person name="Krigas N."/>
            <person name="Grigoriadou K."/>
            <person name="Maloupa E."/>
            <person name="Willems A."/>
        </authorList>
    </citation>
    <scope>NUCLEOTIDE SEQUENCE</scope>
    <source>
        <strain evidence="13">LMG 31228</strain>
    </source>
</reference>
<evidence type="ECO:0000256" key="7">
    <source>
        <dbReference type="ARBA" id="ARBA00022989"/>
    </source>
</evidence>
<evidence type="ECO:0000256" key="5">
    <source>
        <dbReference type="ARBA" id="ARBA00022519"/>
    </source>
</evidence>
<dbReference type="Gene3D" id="2.40.30.170">
    <property type="match status" value="1"/>
</dbReference>
<dbReference type="Proteomes" id="UP001138709">
    <property type="component" value="Unassembled WGS sequence"/>
</dbReference>
<evidence type="ECO:0000313" key="13">
    <source>
        <dbReference type="EMBL" id="MBR0679233.1"/>
    </source>
</evidence>
<evidence type="ECO:0000256" key="3">
    <source>
        <dbReference type="ARBA" id="ARBA00022448"/>
    </source>
</evidence>
<dbReference type="InterPro" id="IPR050739">
    <property type="entry name" value="MFP"/>
</dbReference>
<accession>A0A9X9X697</accession>
<organism evidence="13 14">
    <name type="scientific">Neoroseomonas eburnea</name>
    <dbReference type="NCBI Taxonomy" id="1346889"/>
    <lineage>
        <taxon>Bacteria</taxon>
        <taxon>Pseudomonadati</taxon>
        <taxon>Pseudomonadota</taxon>
        <taxon>Alphaproteobacteria</taxon>
        <taxon>Acetobacterales</taxon>
        <taxon>Acetobacteraceae</taxon>
        <taxon>Neoroseomonas</taxon>
    </lineage>
</organism>
<keyword evidence="14" id="KW-1185">Reference proteome</keyword>
<gene>
    <name evidence="13" type="ORF">GXW74_01940</name>
</gene>
<dbReference type="EMBL" id="JAAEDL010000001">
    <property type="protein sequence ID" value="MBR0679233.1"/>
    <property type="molecule type" value="Genomic_DNA"/>
</dbReference>
<dbReference type="Gene3D" id="2.40.50.100">
    <property type="match status" value="1"/>
</dbReference>
<dbReference type="InterPro" id="IPR058982">
    <property type="entry name" value="Beta-barrel_AprE"/>
</dbReference>
<name>A0A9X9X697_9PROT</name>
<feature type="domain" description="AprE-like long alpha-helical hairpin" evidence="11">
    <location>
        <begin position="107"/>
        <end position="295"/>
    </location>
</feature>
<dbReference type="GO" id="GO:0005886">
    <property type="term" value="C:plasma membrane"/>
    <property type="evidence" value="ECO:0007669"/>
    <property type="project" value="UniProtKB-SubCell"/>
</dbReference>
<proteinExistence type="inferred from homology"/>
<keyword evidence="6 9" id="KW-0812">Transmembrane</keyword>
<feature type="coiled-coil region" evidence="10">
    <location>
        <begin position="225"/>
        <end position="295"/>
    </location>
</feature>
<comment type="caution">
    <text evidence="13">The sequence shown here is derived from an EMBL/GenBank/DDBJ whole genome shotgun (WGS) entry which is preliminary data.</text>
</comment>